<evidence type="ECO:0000256" key="5">
    <source>
        <dbReference type="ARBA" id="ARBA00022787"/>
    </source>
</evidence>
<accession>A0A7R9FXQ2</accession>
<dbReference type="PANTHER" id="PTHR16501:SF6">
    <property type="entry name" value="TRANSPORT AND GOLGI ORGANIZATION PROTEIN 11"/>
    <property type="match status" value="1"/>
</dbReference>
<keyword evidence="8" id="KW-0496">Mitochondrion</keyword>
<keyword evidence="10" id="KW-0576">Peroxisome</keyword>
<keyword evidence="9" id="KW-0472">Membrane</keyword>
<evidence type="ECO:0000256" key="9">
    <source>
        <dbReference type="ARBA" id="ARBA00023136"/>
    </source>
</evidence>
<sequence length="197" mass="21587">MEMSKAASPTRFSGDFDHFYDPNYTADISQKMRVPKRIKVDGLTDDENSTGMNNWSTMLANEKFDMHVPDRILVTGQDQHFGTRAPPRELLLENSIMPSDPGSVRVAGVDTALGSGRQPDDKRGDHTPAPSNGQDEPTYDGARAGQPSAPTAREVSLRLRFGILHSQDGAVARSLIMAARGPYGSDREGDERVQMIN</sequence>
<evidence type="ECO:0000256" key="11">
    <source>
        <dbReference type="SAM" id="MobiDB-lite"/>
    </source>
</evidence>
<evidence type="ECO:0000256" key="6">
    <source>
        <dbReference type="ARBA" id="ARBA00022989"/>
    </source>
</evidence>
<name>A0A7R9FXQ2_TIMSH</name>
<evidence type="ECO:0000259" key="12">
    <source>
        <dbReference type="Pfam" id="PF05644"/>
    </source>
</evidence>
<keyword evidence="4" id="KW-0812">Transmembrane</keyword>
<dbReference type="InterPro" id="IPR039433">
    <property type="entry name" value="Mff-like_dom"/>
</dbReference>
<feature type="domain" description="Mff-like" evidence="12">
    <location>
        <begin position="16"/>
        <end position="106"/>
    </location>
</feature>
<gene>
    <name evidence="13" type="ORF">TSIB3V08_LOCUS3318</name>
</gene>
<dbReference type="Pfam" id="PF05644">
    <property type="entry name" value="Miff"/>
    <property type="match status" value="1"/>
</dbReference>
<comment type="subcellular location">
    <subcellularLocation>
        <location evidence="1">Mitochondrion outer membrane</location>
        <topology evidence="1">Single-pass type IV membrane protein</topology>
    </subcellularLocation>
    <subcellularLocation>
        <location evidence="2">Peroxisome</location>
    </subcellularLocation>
</comment>
<evidence type="ECO:0000256" key="8">
    <source>
        <dbReference type="ARBA" id="ARBA00023128"/>
    </source>
</evidence>
<keyword evidence="7" id="KW-0175">Coiled coil</keyword>
<evidence type="ECO:0000256" key="7">
    <source>
        <dbReference type="ARBA" id="ARBA00023054"/>
    </source>
</evidence>
<evidence type="ECO:0000256" key="4">
    <source>
        <dbReference type="ARBA" id="ARBA00022692"/>
    </source>
</evidence>
<protein>
    <recommendedName>
        <fullName evidence="12">Mff-like domain-containing protein</fullName>
    </recommendedName>
</protein>
<keyword evidence="6" id="KW-1133">Transmembrane helix</keyword>
<dbReference type="AlphaFoldDB" id="A0A7R9FXQ2"/>
<evidence type="ECO:0000256" key="1">
    <source>
        <dbReference type="ARBA" id="ARBA00004200"/>
    </source>
</evidence>
<evidence type="ECO:0000256" key="2">
    <source>
        <dbReference type="ARBA" id="ARBA00004275"/>
    </source>
</evidence>
<comment type="similarity">
    <text evidence="3">Belongs to the Tango11 family.</text>
</comment>
<feature type="region of interest" description="Disordered" evidence="11">
    <location>
        <begin position="95"/>
        <end position="150"/>
    </location>
</feature>
<evidence type="ECO:0000313" key="13">
    <source>
        <dbReference type="EMBL" id="CAD7259102.1"/>
    </source>
</evidence>
<keyword evidence="5" id="KW-1000">Mitochondrion outer membrane</keyword>
<organism evidence="13">
    <name type="scientific">Timema shepardi</name>
    <name type="common">Walking stick</name>
    <dbReference type="NCBI Taxonomy" id="629360"/>
    <lineage>
        <taxon>Eukaryota</taxon>
        <taxon>Metazoa</taxon>
        <taxon>Ecdysozoa</taxon>
        <taxon>Arthropoda</taxon>
        <taxon>Hexapoda</taxon>
        <taxon>Insecta</taxon>
        <taxon>Pterygota</taxon>
        <taxon>Neoptera</taxon>
        <taxon>Polyneoptera</taxon>
        <taxon>Phasmatodea</taxon>
        <taxon>Timematodea</taxon>
        <taxon>Timematoidea</taxon>
        <taxon>Timematidae</taxon>
        <taxon>Timema</taxon>
    </lineage>
</organism>
<proteinExistence type="inferred from homology"/>
<dbReference type="GO" id="GO:0005741">
    <property type="term" value="C:mitochondrial outer membrane"/>
    <property type="evidence" value="ECO:0007669"/>
    <property type="project" value="UniProtKB-SubCell"/>
</dbReference>
<dbReference type="InterPro" id="IPR008518">
    <property type="entry name" value="Mff/Tango-11"/>
</dbReference>
<dbReference type="PANTHER" id="PTHR16501">
    <property type="entry name" value="TRANSPORT AND GOLGI ORGANIZATION PROTEIN 11"/>
    <property type="match status" value="1"/>
</dbReference>
<reference evidence="13" key="1">
    <citation type="submission" date="2020-11" db="EMBL/GenBank/DDBJ databases">
        <authorList>
            <person name="Tran Van P."/>
        </authorList>
    </citation>
    <scope>NUCLEOTIDE SEQUENCE</scope>
</reference>
<evidence type="ECO:0000256" key="10">
    <source>
        <dbReference type="ARBA" id="ARBA00023140"/>
    </source>
</evidence>
<dbReference type="GO" id="GO:0005777">
    <property type="term" value="C:peroxisome"/>
    <property type="evidence" value="ECO:0007669"/>
    <property type="project" value="UniProtKB-SubCell"/>
</dbReference>
<dbReference type="EMBL" id="OC001097">
    <property type="protein sequence ID" value="CAD7259102.1"/>
    <property type="molecule type" value="Genomic_DNA"/>
</dbReference>
<evidence type="ECO:0000256" key="3">
    <source>
        <dbReference type="ARBA" id="ARBA00009806"/>
    </source>
</evidence>